<evidence type="ECO:0000256" key="14">
    <source>
        <dbReference type="ARBA" id="ARBA00048988"/>
    </source>
</evidence>
<gene>
    <name evidence="19" type="ORF">B1R32_10416</name>
</gene>
<evidence type="ECO:0000256" key="12">
    <source>
        <dbReference type="ARBA" id="ARBA00034617"/>
    </source>
</evidence>
<dbReference type="InterPro" id="IPR011545">
    <property type="entry name" value="DEAD/DEAH_box_helicase_dom"/>
</dbReference>
<reference evidence="19 20" key="1">
    <citation type="journal article" date="2018" name="Syst. Appl. Microbiol.">
        <title>Abditibacterium utsteinense sp. nov., the first cultivated member of candidate phylum FBP, isolated from ice-free Antarctic soil samples.</title>
        <authorList>
            <person name="Tahon G."/>
            <person name="Tytgat B."/>
            <person name="Lebbe L."/>
            <person name="Carlier A."/>
            <person name="Willems A."/>
        </authorList>
    </citation>
    <scope>NUCLEOTIDE SEQUENCE [LARGE SCALE GENOMIC DNA]</scope>
    <source>
        <strain evidence="19 20">LMG 29911</strain>
    </source>
</reference>
<dbReference type="InterPro" id="IPR045562">
    <property type="entry name" value="RecG_dom3_C"/>
</dbReference>
<dbReference type="PANTHER" id="PTHR47964:SF1">
    <property type="entry name" value="ATP-DEPENDENT DNA HELICASE HOMOLOG RECG, CHLOROPLASTIC"/>
    <property type="match status" value="1"/>
</dbReference>
<dbReference type="GO" id="GO:0005524">
    <property type="term" value="F:ATP binding"/>
    <property type="evidence" value="ECO:0007669"/>
    <property type="project" value="UniProtKB-KW"/>
</dbReference>
<accession>A0A2S8SUQ5</accession>
<dbReference type="Gene3D" id="3.40.50.300">
    <property type="entry name" value="P-loop containing nucleotide triphosphate hydrolases"/>
    <property type="match status" value="2"/>
</dbReference>
<keyword evidence="9 15" id="KW-0233">DNA recombination</keyword>
<dbReference type="PROSITE" id="PS51192">
    <property type="entry name" value="HELICASE_ATP_BIND_1"/>
    <property type="match status" value="1"/>
</dbReference>
<dbReference type="InterPro" id="IPR047112">
    <property type="entry name" value="RecG/Mfd"/>
</dbReference>
<evidence type="ECO:0000256" key="9">
    <source>
        <dbReference type="ARBA" id="ARBA00023172"/>
    </source>
</evidence>
<feature type="region of interest" description="Disordered" evidence="16">
    <location>
        <begin position="99"/>
        <end position="135"/>
    </location>
</feature>
<evidence type="ECO:0000256" key="2">
    <source>
        <dbReference type="ARBA" id="ARBA00017846"/>
    </source>
</evidence>
<dbReference type="Pfam" id="PF00271">
    <property type="entry name" value="Helicase_C"/>
    <property type="match status" value="1"/>
</dbReference>
<evidence type="ECO:0000256" key="7">
    <source>
        <dbReference type="ARBA" id="ARBA00022840"/>
    </source>
</evidence>
<evidence type="ECO:0000256" key="5">
    <source>
        <dbReference type="ARBA" id="ARBA00022801"/>
    </source>
</evidence>
<comment type="similarity">
    <text evidence="1 15">Belongs to the helicase family. RecG subfamily.</text>
</comment>
<evidence type="ECO:0000256" key="4">
    <source>
        <dbReference type="ARBA" id="ARBA00022763"/>
    </source>
</evidence>
<dbReference type="Pfam" id="PF19833">
    <property type="entry name" value="RecG_dom3_C"/>
    <property type="match status" value="1"/>
</dbReference>
<dbReference type="InterPro" id="IPR033454">
    <property type="entry name" value="RecG_wedge"/>
</dbReference>
<dbReference type="Gene3D" id="2.40.50.140">
    <property type="entry name" value="Nucleic acid-binding proteins"/>
    <property type="match status" value="1"/>
</dbReference>
<dbReference type="NCBIfam" id="NF008168">
    <property type="entry name" value="PRK10917.2-2"/>
    <property type="match status" value="1"/>
</dbReference>
<evidence type="ECO:0000256" key="3">
    <source>
        <dbReference type="ARBA" id="ARBA00022741"/>
    </source>
</evidence>
<dbReference type="InterPro" id="IPR012340">
    <property type="entry name" value="NA-bd_OB-fold"/>
</dbReference>
<dbReference type="RefSeq" id="WP_105483098.1">
    <property type="nucleotide sequence ID" value="NZ_NIGF01000004.1"/>
</dbReference>
<comment type="function">
    <text evidence="15">Plays a critical role in recombination and DNA repair. Helps process Holliday junction intermediates to mature products by catalyzing branch migration. Has replication fork regression activity, unwinds stalled or blocked replication forks to make a HJ that can be resolved. Has a DNA unwinding activity characteristic of a DNA helicase with 3'-5' polarity.</text>
</comment>
<dbReference type="Proteomes" id="UP000237684">
    <property type="component" value="Unassembled WGS sequence"/>
</dbReference>
<keyword evidence="4 15" id="KW-0227">DNA damage</keyword>
<dbReference type="PROSITE" id="PS51194">
    <property type="entry name" value="HELICASE_CTER"/>
    <property type="match status" value="1"/>
</dbReference>
<dbReference type="NCBIfam" id="NF008165">
    <property type="entry name" value="PRK10917.1-3"/>
    <property type="match status" value="1"/>
</dbReference>
<dbReference type="CDD" id="cd04488">
    <property type="entry name" value="RecG_wedge_OBF"/>
    <property type="match status" value="1"/>
</dbReference>
<feature type="domain" description="Helicase C-terminal" evidence="18">
    <location>
        <begin position="584"/>
        <end position="760"/>
    </location>
</feature>
<keyword evidence="5 15" id="KW-0378">Hydrolase</keyword>
<evidence type="ECO:0000256" key="16">
    <source>
        <dbReference type="SAM" id="MobiDB-lite"/>
    </source>
</evidence>
<evidence type="ECO:0000256" key="11">
    <source>
        <dbReference type="ARBA" id="ARBA00023235"/>
    </source>
</evidence>
<evidence type="ECO:0000259" key="18">
    <source>
        <dbReference type="PROSITE" id="PS51194"/>
    </source>
</evidence>
<keyword evidence="6 15" id="KW-0347">Helicase</keyword>
<keyword evidence="11" id="KW-0413">Isomerase</keyword>
<dbReference type="OrthoDB" id="9804325at2"/>
<dbReference type="GO" id="GO:0003677">
    <property type="term" value="F:DNA binding"/>
    <property type="evidence" value="ECO:0007669"/>
    <property type="project" value="UniProtKB-KW"/>
</dbReference>
<keyword evidence="3 15" id="KW-0547">Nucleotide-binding</keyword>
<dbReference type="NCBIfam" id="TIGR00643">
    <property type="entry name" value="recG"/>
    <property type="match status" value="1"/>
</dbReference>
<comment type="catalytic activity">
    <reaction evidence="12 15">
        <text>Couples ATP hydrolysis with the unwinding of duplex DNA by translocating in the 3'-5' direction.</text>
        <dbReference type="EC" id="5.6.2.4"/>
    </reaction>
</comment>
<evidence type="ECO:0000259" key="17">
    <source>
        <dbReference type="PROSITE" id="PS51192"/>
    </source>
</evidence>
<name>A0A2S8SUQ5_9BACT</name>
<dbReference type="EC" id="5.6.2.4" evidence="13 15"/>
<dbReference type="GO" id="GO:0043138">
    <property type="term" value="F:3'-5' DNA helicase activity"/>
    <property type="evidence" value="ECO:0007669"/>
    <property type="project" value="UniProtKB-EC"/>
</dbReference>
<dbReference type="Pfam" id="PF17191">
    <property type="entry name" value="RecG_wedge"/>
    <property type="match status" value="1"/>
</dbReference>
<feature type="compositionally biased region" description="Basic and acidic residues" evidence="16">
    <location>
        <begin position="122"/>
        <end position="131"/>
    </location>
</feature>
<protein>
    <recommendedName>
        <fullName evidence="2 15">ATP-dependent DNA helicase RecG</fullName>
        <ecNumber evidence="13 15">5.6.2.4</ecNumber>
    </recommendedName>
</protein>
<dbReference type="SMART" id="SM00490">
    <property type="entry name" value="HELICc"/>
    <property type="match status" value="1"/>
</dbReference>
<feature type="compositionally biased region" description="Polar residues" evidence="16">
    <location>
        <begin position="104"/>
        <end position="121"/>
    </location>
</feature>
<dbReference type="CDD" id="cd17992">
    <property type="entry name" value="DEXHc_RecG"/>
    <property type="match status" value="1"/>
</dbReference>
<evidence type="ECO:0000256" key="15">
    <source>
        <dbReference type="RuleBase" id="RU363016"/>
    </source>
</evidence>
<proteinExistence type="inferred from homology"/>
<dbReference type="GO" id="GO:0006310">
    <property type="term" value="P:DNA recombination"/>
    <property type="evidence" value="ECO:0007669"/>
    <property type="project" value="UniProtKB-UniRule"/>
</dbReference>
<dbReference type="InterPro" id="IPR014001">
    <property type="entry name" value="Helicase_ATP-bd"/>
</dbReference>
<dbReference type="FunCoup" id="A0A2S8SUQ5">
    <property type="interactions" value="381"/>
</dbReference>
<evidence type="ECO:0000256" key="8">
    <source>
        <dbReference type="ARBA" id="ARBA00023125"/>
    </source>
</evidence>
<dbReference type="EMBL" id="NIGF01000004">
    <property type="protein sequence ID" value="PQV64523.1"/>
    <property type="molecule type" value="Genomic_DNA"/>
</dbReference>
<evidence type="ECO:0000313" key="19">
    <source>
        <dbReference type="EMBL" id="PQV64523.1"/>
    </source>
</evidence>
<dbReference type="GO" id="GO:0016887">
    <property type="term" value="F:ATP hydrolysis activity"/>
    <property type="evidence" value="ECO:0007669"/>
    <property type="project" value="RHEA"/>
</dbReference>
<feature type="domain" description="Helicase ATP-binding" evidence="17">
    <location>
        <begin position="411"/>
        <end position="575"/>
    </location>
</feature>
<dbReference type="PANTHER" id="PTHR47964">
    <property type="entry name" value="ATP-DEPENDENT DNA HELICASE HOMOLOG RECG, CHLOROPLASTIC"/>
    <property type="match status" value="1"/>
</dbReference>
<comment type="caution">
    <text evidence="19">The sequence shown here is derived from an EMBL/GenBank/DDBJ whole genome shotgun (WGS) entry which is preliminary data.</text>
</comment>
<keyword evidence="8" id="KW-0238">DNA-binding</keyword>
<dbReference type="InterPro" id="IPR001650">
    <property type="entry name" value="Helicase_C-like"/>
</dbReference>
<dbReference type="SUPFAM" id="SSF50249">
    <property type="entry name" value="Nucleic acid-binding proteins"/>
    <property type="match status" value="1"/>
</dbReference>
<keyword evidence="7 15" id="KW-0067">ATP-binding</keyword>
<dbReference type="Pfam" id="PF00270">
    <property type="entry name" value="DEAD"/>
    <property type="match status" value="1"/>
</dbReference>
<evidence type="ECO:0000256" key="13">
    <source>
        <dbReference type="ARBA" id="ARBA00034808"/>
    </source>
</evidence>
<evidence type="ECO:0000256" key="1">
    <source>
        <dbReference type="ARBA" id="ARBA00007504"/>
    </source>
</evidence>
<dbReference type="SMART" id="SM00487">
    <property type="entry name" value="DEXDc"/>
    <property type="match status" value="1"/>
</dbReference>
<dbReference type="InterPro" id="IPR004609">
    <property type="entry name" value="ATP-dep_DNA_helicase_RecG"/>
</dbReference>
<dbReference type="InParanoid" id="A0A2S8SUQ5"/>
<dbReference type="InterPro" id="IPR027417">
    <property type="entry name" value="P-loop_NTPase"/>
</dbReference>
<evidence type="ECO:0000313" key="20">
    <source>
        <dbReference type="Proteomes" id="UP000237684"/>
    </source>
</evidence>
<keyword evidence="10 15" id="KW-0234">DNA repair</keyword>
<dbReference type="SUPFAM" id="SSF52540">
    <property type="entry name" value="P-loop containing nucleoside triphosphate hydrolases"/>
    <property type="match status" value="2"/>
</dbReference>
<evidence type="ECO:0000256" key="6">
    <source>
        <dbReference type="ARBA" id="ARBA00022806"/>
    </source>
</evidence>
<sequence length="828" mass="93316">MLREIIEKLLQPLDDEERREFLNDGARGGTSQLYVALTTQALEAIWNEREGVPATAEFTLQRLCDIWKRYPREELETRRHIVRVSRELLDKLQDTLDNAPVFEAQSSPRETKKAANSTKNDSAAKNKEAPKPKPYVAPSLEQEITYLKGIGPTRAKLMAKWGILNVADLLHHFPHRYEDRRLTRTISQMEIGDKDSFLCEVIAEPQTRVMGHRNITKVRVGDETGRVDLQWWNQPFREKQFKIGMKLFVFGKFSEFGGTLQIDAPEFEVIGDEDGSQVGGIVPVYPATEGLYQSNLRRAISDALDRYEDCLEEMIPAPVLEKFELQSLPTAMREIHFPTDWESKEKARFRLVFEELFLLQIALAQKKRAAHLEEAGIRHIVEDVEIKKFLAALPFKLTGAQKRVMNEVRKDLKSPRPMNRLLHGDVGSGKTMVAAYALWSAFKAGYQGALLAPTEILSEQHFSVLTRLLKPLGVEVGILEGSLKAKNKRRVVEDLAEGRIHVVVGTHALIQENIQFQNLGVCVVDEQHRFGVMQRAALAQKGAGGMRPDVLVMTATPIPRTLALTIYGDLDVSVLDELPPGRQPIKTVKIKPEARAKAYGYVRAEVAKGRQAYVVCPLVEESEKLAHLKAATALAEELRAGELNGLRVGLVHGQMDIYERDEQMELFRAGMHDVLVSTTVIEVGVDIPNSTIMLIEDADRFGLSQLHQLRGRVGRGKDKSMCILLANPKTDEGKARLQVMVKTQNGFEIAEHDLELRGPGEFYGTRQSGMPDFRLANIVSDVDVIQLAREAAWEIVSADPHLEWDEHQPLVRALERFWGEKLDLVRTS</sequence>
<keyword evidence="20" id="KW-1185">Reference proteome</keyword>
<evidence type="ECO:0000256" key="10">
    <source>
        <dbReference type="ARBA" id="ARBA00023204"/>
    </source>
</evidence>
<dbReference type="AlphaFoldDB" id="A0A2S8SUQ5"/>
<organism evidence="19 20">
    <name type="scientific">Abditibacterium utsteinense</name>
    <dbReference type="NCBI Taxonomy" id="1960156"/>
    <lineage>
        <taxon>Bacteria</taxon>
        <taxon>Pseudomonadati</taxon>
        <taxon>Abditibacteriota</taxon>
        <taxon>Abditibacteriia</taxon>
        <taxon>Abditibacteriales</taxon>
        <taxon>Abditibacteriaceae</taxon>
        <taxon>Abditibacterium</taxon>
    </lineage>
</organism>
<dbReference type="GO" id="GO:0006281">
    <property type="term" value="P:DNA repair"/>
    <property type="evidence" value="ECO:0007669"/>
    <property type="project" value="UniProtKB-UniRule"/>
</dbReference>
<comment type="catalytic activity">
    <reaction evidence="14 15">
        <text>ATP + H2O = ADP + phosphate + H(+)</text>
        <dbReference type="Rhea" id="RHEA:13065"/>
        <dbReference type="ChEBI" id="CHEBI:15377"/>
        <dbReference type="ChEBI" id="CHEBI:15378"/>
        <dbReference type="ChEBI" id="CHEBI:30616"/>
        <dbReference type="ChEBI" id="CHEBI:43474"/>
        <dbReference type="ChEBI" id="CHEBI:456216"/>
        <dbReference type="EC" id="5.6.2.4"/>
    </reaction>
</comment>